<dbReference type="Proteomes" id="UP001162483">
    <property type="component" value="Unassembled WGS sequence"/>
</dbReference>
<protein>
    <recommendedName>
        <fullName evidence="3">Transposase</fullName>
    </recommendedName>
</protein>
<dbReference type="EMBL" id="CATNWA010014076">
    <property type="protein sequence ID" value="CAI9566906.1"/>
    <property type="molecule type" value="Genomic_DNA"/>
</dbReference>
<keyword evidence="2" id="KW-1185">Reference proteome</keyword>
<comment type="caution">
    <text evidence="1">The sequence shown here is derived from an EMBL/GenBank/DDBJ whole genome shotgun (WGS) entry which is preliminary data.</text>
</comment>
<evidence type="ECO:0008006" key="3">
    <source>
        <dbReference type="Google" id="ProtNLM"/>
    </source>
</evidence>
<feature type="non-terminal residue" evidence="1">
    <location>
        <position position="51"/>
    </location>
</feature>
<organism evidence="1 2">
    <name type="scientific">Staurois parvus</name>
    <dbReference type="NCBI Taxonomy" id="386267"/>
    <lineage>
        <taxon>Eukaryota</taxon>
        <taxon>Metazoa</taxon>
        <taxon>Chordata</taxon>
        <taxon>Craniata</taxon>
        <taxon>Vertebrata</taxon>
        <taxon>Euteleostomi</taxon>
        <taxon>Amphibia</taxon>
        <taxon>Batrachia</taxon>
        <taxon>Anura</taxon>
        <taxon>Neobatrachia</taxon>
        <taxon>Ranoidea</taxon>
        <taxon>Ranidae</taxon>
        <taxon>Staurois</taxon>
    </lineage>
</organism>
<accession>A0ABN9D367</accession>
<evidence type="ECO:0000313" key="1">
    <source>
        <dbReference type="EMBL" id="CAI9566906.1"/>
    </source>
</evidence>
<name>A0ABN9D367_9NEOB</name>
<evidence type="ECO:0000313" key="2">
    <source>
        <dbReference type="Proteomes" id="UP001162483"/>
    </source>
</evidence>
<gene>
    <name evidence="1" type="ORF">SPARVUS_LOCUS6469307</name>
</gene>
<sequence>MLKFPVCRSHQLSAESIAKDLQTSCGLHISTTTVHKELHGMGFHVRVAASK</sequence>
<proteinExistence type="predicted"/>
<reference evidence="1" key="1">
    <citation type="submission" date="2023-05" db="EMBL/GenBank/DDBJ databases">
        <authorList>
            <person name="Stuckert A."/>
        </authorList>
    </citation>
    <scope>NUCLEOTIDE SEQUENCE</scope>
</reference>